<comment type="caution">
    <text evidence="10">The sequence shown here is derived from an EMBL/GenBank/DDBJ whole genome shotgun (WGS) entry which is preliminary data.</text>
</comment>
<feature type="domain" description="C2H2-type" evidence="9">
    <location>
        <begin position="33"/>
        <end position="61"/>
    </location>
</feature>
<name>A0AAN7CAM5_9PEZI</name>
<dbReference type="Gene3D" id="3.30.160.60">
    <property type="entry name" value="Classic Zinc Finger"/>
    <property type="match status" value="2"/>
</dbReference>
<evidence type="ECO:0000313" key="10">
    <source>
        <dbReference type="EMBL" id="KAK4238498.1"/>
    </source>
</evidence>
<gene>
    <name evidence="10" type="ORF">C8A03DRAFT_43772</name>
</gene>
<dbReference type="SMART" id="SM00355">
    <property type="entry name" value="ZnF_C2H2"/>
    <property type="match status" value="5"/>
</dbReference>
<evidence type="ECO:0000259" key="9">
    <source>
        <dbReference type="PROSITE" id="PS50157"/>
    </source>
</evidence>
<dbReference type="InterPro" id="IPR050888">
    <property type="entry name" value="ZnF_C2H2-type_TF"/>
</dbReference>
<evidence type="ECO:0000256" key="6">
    <source>
        <dbReference type="ARBA" id="ARBA00023242"/>
    </source>
</evidence>
<evidence type="ECO:0000256" key="7">
    <source>
        <dbReference type="PROSITE-ProRule" id="PRU00042"/>
    </source>
</evidence>
<keyword evidence="2" id="KW-0479">Metal-binding</keyword>
<evidence type="ECO:0000313" key="11">
    <source>
        <dbReference type="Proteomes" id="UP001303760"/>
    </source>
</evidence>
<dbReference type="EMBL" id="MU860093">
    <property type="protein sequence ID" value="KAK4238498.1"/>
    <property type="molecule type" value="Genomic_DNA"/>
</dbReference>
<feature type="region of interest" description="Disordered" evidence="8">
    <location>
        <begin position="183"/>
        <end position="220"/>
    </location>
</feature>
<sequence length="354" mass="39972">MGATCEECKIEMVSRDALLVHWQERRDQGKGHYRCSKCMLLFRTPEAESRHQKQFHPAKQDLACPGCDKQFVKAGGLIDHIEKNRCTRIKNDDFAARREEKLAFARELQRRHFGEDLGLPDDNLSIASLSLTETTATRQGPYNFTDYLSRAKYIPAETGSLSALRPKAENTVRPNPVTFAMRNGADSPPLAENLAPGSPAAMRPTANQPQAQPAWPLHDPRKPGWNAKDYYVKYSDKYRCPHDGCTKLFKNATGLRDHLLSPAHNIPVKVQCPRCCRWFESMAAITQHAESQGVRCNIRETDGYRQFLDQLTAGIVDTTEKNEDGTEKYTVPEEARKVFGDPKVKQLAQTKKQG</sequence>
<keyword evidence="11" id="KW-1185">Reference proteome</keyword>
<keyword evidence="6" id="KW-0539">Nucleus</keyword>
<dbReference type="PROSITE" id="PS00028">
    <property type="entry name" value="ZINC_FINGER_C2H2_1"/>
    <property type="match status" value="2"/>
</dbReference>
<dbReference type="InterPro" id="IPR013087">
    <property type="entry name" value="Znf_C2H2_type"/>
</dbReference>
<reference evidence="10" key="1">
    <citation type="journal article" date="2023" name="Mol. Phylogenet. Evol.">
        <title>Genome-scale phylogeny and comparative genomics of the fungal order Sordariales.</title>
        <authorList>
            <person name="Hensen N."/>
            <person name="Bonometti L."/>
            <person name="Westerberg I."/>
            <person name="Brannstrom I.O."/>
            <person name="Guillou S."/>
            <person name="Cros-Aarteil S."/>
            <person name="Calhoun S."/>
            <person name="Haridas S."/>
            <person name="Kuo A."/>
            <person name="Mondo S."/>
            <person name="Pangilinan J."/>
            <person name="Riley R."/>
            <person name="LaButti K."/>
            <person name="Andreopoulos B."/>
            <person name="Lipzen A."/>
            <person name="Chen C."/>
            <person name="Yan M."/>
            <person name="Daum C."/>
            <person name="Ng V."/>
            <person name="Clum A."/>
            <person name="Steindorff A."/>
            <person name="Ohm R.A."/>
            <person name="Martin F."/>
            <person name="Silar P."/>
            <person name="Natvig D.O."/>
            <person name="Lalanne C."/>
            <person name="Gautier V."/>
            <person name="Ament-Velasquez S.L."/>
            <person name="Kruys A."/>
            <person name="Hutchinson M.I."/>
            <person name="Powell A.J."/>
            <person name="Barry K."/>
            <person name="Miller A.N."/>
            <person name="Grigoriev I.V."/>
            <person name="Debuchy R."/>
            <person name="Gladieux P."/>
            <person name="Hiltunen Thoren M."/>
            <person name="Johannesson H."/>
        </authorList>
    </citation>
    <scope>NUCLEOTIDE SEQUENCE</scope>
    <source>
        <strain evidence="10">CBS 532.94</strain>
    </source>
</reference>
<protein>
    <recommendedName>
        <fullName evidence="9">C2H2-type domain-containing protein</fullName>
    </recommendedName>
</protein>
<dbReference type="PROSITE" id="PS50157">
    <property type="entry name" value="ZINC_FINGER_C2H2_2"/>
    <property type="match status" value="2"/>
</dbReference>
<dbReference type="GO" id="GO:0005634">
    <property type="term" value="C:nucleus"/>
    <property type="evidence" value="ECO:0007669"/>
    <property type="project" value="UniProtKB-SubCell"/>
</dbReference>
<dbReference type="AlphaFoldDB" id="A0AAN7CAM5"/>
<keyword evidence="3" id="KW-0677">Repeat</keyword>
<evidence type="ECO:0000256" key="5">
    <source>
        <dbReference type="ARBA" id="ARBA00022833"/>
    </source>
</evidence>
<dbReference type="GO" id="GO:0008270">
    <property type="term" value="F:zinc ion binding"/>
    <property type="evidence" value="ECO:0007669"/>
    <property type="project" value="UniProtKB-KW"/>
</dbReference>
<dbReference type="Proteomes" id="UP001303760">
    <property type="component" value="Unassembled WGS sequence"/>
</dbReference>
<keyword evidence="5" id="KW-0862">Zinc</keyword>
<keyword evidence="4 7" id="KW-0863">Zinc-finger</keyword>
<feature type="domain" description="C2H2-type" evidence="9">
    <location>
        <begin position="238"/>
        <end position="264"/>
    </location>
</feature>
<evidence type="ECO:0000256" key="2">
    <source>
        <dbReference type="ARBA" id="ARBA00022723"/>
    </source>
</evidence>
<comment type="subcellular location">
    <subcellularLocation>
        <location evidence="1">Nucleus</location>
    </subcellularLocation>
</comment>
<proteinExistence type="predicted"/>
<accession>A0AAN7CAM5</accession>
<dbReference type="PANTHER" id="PTHR24406">
    <property type="entry name" value="TRANSCRIPTIONAL REPRESSOR CTCFL-RELATED"/>
    <property type="match status" value="1"/>
</dbReference>
<evidence type="ECO:0000256" key="8">
    <source>
        <dbReference type="SAM" id="MobiDB-lite"/>
    </source>
</evidence>
<evidence type="ECO:0000256" key="3">
    <source>
        <dbReference type="ARBA" id="ARBA00022737"/>
    </source>
</evidence>
<evidence type="ECO:0000256" key="1">
    <source>
        <dbReference type="ARBA" id="ARBA00004123"/>
    </source>
</evidence>
<reference evidence="10" key="2">
    <citation type="submission" date="2023-05" db="EMBL/GenBank/DDBJ databases">
        <authorList>
            <consortium name="Lawrence Berkeley National Laboratory"/>
            <person name="Steindorff A."/>
            <person name="Hensen N."/>
            <person name="Bonometti L."/>
            <person name="Westerberg I."/>
            <person name="Brannstrom I.O."/>
            <person name="Guillou S."/>
            <person name="Cros-Aarteil S."/>
            <person name="Calhoun S."/>
            <person name="Haridas S."/>
            <person name="Kuo A."/>
            <person name="Mondo S."/>
            <person name="Pangilinan J."/>
            <person name="Riley R."/>
            <person name="Labutti K."/>
            <person name="Andreopoulos B."/>
            <person name="Lipzen A."/>
            <person name="Chen C."/>
            <person name="Yanf M."/>
            <person name="Daum C."/>
            <person name="Ng V."/>
            <person name="Clum A."/>
            <person name="Ohm R."/>
            <person name="Martin F."/>
            <person name="Silar P."/>
            <person name="Natvig D."/>
            <person name="Lalanne C."/>
            <person name="Gautier V."/>
            <person name="Ament-Velasquez S.L."/>
            <person name="Kruys A."/>
            <person name="Hutchinson M.I."/>
            <person name="Powell A.J."/>
            <person name="Barry K."/>
            <person name="Miller A.N."/>
            <person name="Grigoriev I.V."/>
            <person name="Debuchy R."/>
            <person name="Gladieux P."/>
            <person name="Thoren M.H."/>
            <person name="Johannesson H."/>
        </authorList>
    </citation>
    <scope>NUCLEOTIDE SEQUENCE</scope>
    <source>
        <strain evidence="10">CBS 532.94</strain>
    </source>
</reference>
<evidence type="ECO:0000256" key="4">
    <source>
        <dbReference type="ARBA" id="ARBA00022771"/>
    </source>
</evidence>
<organism evidence="10 11">
    <name type="scientific">Achaetomium macrosporum</name>
    <dbReference type="NCBI Taxonomy" id="79813"/>
    <lineage>
        <taxon>Eukaryota</taxon>
        <taxon>Fungi</taxon>
        <taxon>Dikarya</taxon>
        <taxon>Ascomycota</taxon>
        <taxon>Pezizomycotina</taxon>
        <taxon>Sordariomycetes</taxon>
        <taxon>Sordariomycetidae</taxon>
        <taxon>Sordariales</taxon>
        <taxon>Chaetomiaceae</taxon>
        <taxon>Achaetomium</taxon>
    </lineage>
</organism>